<protein>
    <submittedName>
        <fullName evidence="1">Uncharacterized protein</fullName>
    </submittedName>
</protein>
<reference evidence="1 2" key="1">
    <citation type="submission" date="2017-03" db="EMBL/GenBank/DDBJ databases">
        <title>Draft genime sequence of the acidophilic sulfur-oxidizing bacterium Acidithiobacillus sp. SH, isolated from seawater.</title>
        <authorList>
            <person name="Sharmin S."/>
            <person name="Tokuhisa M."/>
            <person name="Kanao T."/>
            <person name="Kamimura K."/>
        </authorList>
    </citation>
    <scope>NUCLEOTIDE SEQUENCE [LARGE SCALE GENOMIC DNA]</scope>
    <source>
        <strain evidence="1 2">SH</strain>
    </source>
</reference>
<sequence>MPNMQVKIEFLLDSPIIITKPLHLDALLLAIADERAGGGFIPGMAHYPIPVVIDGGSGIYRCSQLLWEGTQFEDRIIQHQKTLFRTNNQDVFQENDIIQSIPRKKRSELEGKHPFKPKMDAITARWIPQVFFLAETDDLPALTDMAHEIPALGKWSRKGYGTVRETRISVLAEDTDPWIHPDGQRPARALPVDLWATRYGHMEQQQRLGHRNTRPPYFLSGEREICVIP</sequence>
<dbReference type="AlphaFoldDB" id="A0A2I1DIZ6"/>
<evidence type="ECO:0000313" key="1">
    <source>
        <dbReference type="EMBL" id="PKY09850.1"/>
    </source>
</evidence>
<dbReference type="Proteomes" id="UP000234329">
    <property type="component" value="Unassembled WGS sequence"/>
</dbReference>
<accession>A0A2I1DIZ6</accession>
<comment type="caution">
    <text evidence="1">The sequence shown here is derived from an EMBL/GenBank/DDBJ whole genome shotgun (WGS) entry which is preliminary data.</text>
</comment>
<dbReference type="RefSeq" id="WP_101538722.1">
    <property type="nucleotide sequence ID" value="NZ_MXAV01000048.1"/>
</dbReference>
<dbReference type="OrthoDB" id="6912869at2"/>
<evidence type="ECO:0000313" key="2">
    <source>
        <dbReference type="Proteomes" id="UP000234329"/>
    </source>
</evidence>
<keyword evidence="2" id="KW-1185">Reference proteome</keyword>
<proteinExistence type="predicted"/>
<organism evidence="1 2">
    <name type="scientific">Acidithiobacillus marinus</name>
    <dbReference type="NCBI Taxonomy" id="187490"/>
    <lineage>
        <taxon>Bacteria</taxon>
        <taxon>Pseudomonadati</taxon>
        <taxon>Pseudomonadota</taxon>
        <taxon>Acidithiobacillia</taxon>
        <taxon>Acidithiobacillales</taxon>
        <taxon>Acidithiobacillaceae</taxon>
        <taxon>Acidithiobacillus</taxon>
    </lineage>
</organism>
<dbReference type="EMBL" id="MXAV01000048">
    <property type="protein sequence ID" value="PKY09850.1"/>
    <property type="molecule type" value="Genomic_DNA"/>
</dbReference>
<name>A0A2I1DIZ6_9PROT</name>
<dbReference type="InParanoid" id="A0A2I1DIZ6"/>
<gene>
    <name evidence="1" type="ORF">B1757_12950</name>
</gene>